<dbReference type="InterPro" id="IPR050179">
    <property type="entry name" value="Trans_hexapeptide_repeat"/>
</dbReference>
<dbReference type="AlphaFoldDB" id="A0A1M5BN47"/>
<dbReference type="InterPro" id="IPR018357">
    <property type="entry name" value="Hexapep_transf_CS"/>
</dbReference>
<gene>
    <name evidence="5" type="ORF">SAMN05444274_105211</name>
</gene>
<dbReference type="OrthoDB" id="9812571at2"/>
<accession>A0A1M5BN47</accession>
<dbReference type="SUPFAM" id="SSF51161">
    <property type="entry name" value="Trimeric LpxA-like enzymes"/>
    <property type="match status" value="1"/>
</dbReference>
<keyword evidence="3" id="KW-0677">Repeat</keyword>
<proteinExistence type="inferred from homology"/>
<comment type="similarity">
    <text evidence="1">Belongs to the transferase hexapeptide repeat family.</text>
</comment>
<dbReference type="InterPro" id="IPR011004">
    <property type="entry name" value="Trimer_LpxA-like_sf"/>
</dbReference>
<evidence type="ECO:0000256" key="3">
    <source>
        <dbReference type="ARBA" id="ARBA00022737"/>
    </source>
</evidence>
<dbReference type="PANTHER" id="PTHR43300:SF11">
    <property type="entry name" value="ACETYLTRANSFERASE RV3034C-RELATED"/>
    <property type="match status" value="1"/>
</dbReference>
<dbReference type="GO" id="GO:0016746">
    <property type="term" value="F:acyltransferase activity"/>
    <property type="evidence" value="ECO:0007669"/>
    <property type="project" value="UniProtKB-KW"/>
</dbReference>
<reference evidence="5 6" key="1">
    <citation type="submission" date="2016-11" db="EMBL/GenBank/DDBJ databases">
        <authorList>
            <person name="Jaros S."/>
            <person name="Januszkiewicz K."/>
            <person name="Wedrychowicz H."/>
        </authorList>
    </citation>
    <scope>NUCLEOTIDE SEQUENCE [LARGE SCALE GENOMIC DNA]</scope>
    <source>
        <strain evidence="5 6">DSM 26910</strain>
    </source>
</reference>
<dbReference type="InterPro" id="IPR001451">
    <property type="entry name" value="Hexapep"/>
</dbReference>
<keyword evidence="2 5" id="KW-0808">Transferase</keyword>
<evidence type="ECO:0000256" key="2">
    <source>
        <dbReference type="ARBA" id="ARBA00022679"/>
    </source>
</evidence>
<evidence type="ECO:0000256" key="1">
    <source>
        <dbReference type="ARBA" id="ARBA00007274"/>
    </source>
</evidence>
<keyword evidence="6" id="KW-1185">Reference proteome</keyword>
<organism evidence="5 6">
    <name type="scientific">Mariniphaga anaerophila</name>
    <dbReference type="NCBI Taxonomy" id="1484053"/>
    <lineage>
        <taxon>Bacteria</taxon>
        <taxon>Pseudomonadati</taxon>
        <taxon>Bacteroidota</taxon>
        <taxon>Bacteroidia</taxon>
        <taxon>Marinilabiliales</taxon>
        <taxon>Prolixibacteraceae</taxon>
        <taxon>Mariniphaga</taxon>
    </lineage>
</organism>
<name>A0A1M5BN47_9BACT</name>
<dbReference type="Gene3D" id="2.160.10.10">
    <property type="entry name" value="Hexapeptide repeat proteins"/>
    <property type="match status" value="1"/>
</dbReference>
<evidence type="ECO:0000313" key="6">
    <source>
        <dbReference type="Proteomes" id="UP000184164"/>
    </source>
</evidence>
<evidence type="ECO:0000313" key="5">
    <source>
        <dbReference type="EMBL" id="SHF43622.1"/>
    </source>
</evidence>
<dbReference type="STRING" id="1484053.SAMN05444274_105211"/>
<dbReference type="EMBL" id="FQUM01000005">
    <property type="protein sequence ID" value="SHF43622.1"/>
    <property type="molecule type" value="Genomic_DNA"/>
</dbReference>
<evidence type="ECO:0000256" key="4">
    <source>
        <dbReference type="ARBA" id="ARBA00023315"/>
    </source>
</evidence>
<sequence>MRKLLKKIRDFYLVKVRWSKYEIGKNFHAGRNVIIWAKDKLQIGDNFYIGRYSFIESNATIGNNVIIANYVCLVGRYDHHYQQIGIPTRLASQIQDDQYNWKGLHLKITIEDDVWIGVGSIILSGVTIGKGSIIAAGSVVTKDVEPYSIYGGNPAKKICPRFDSEEQQAEHIRMYDLNYSKK</sequence>
<dbReference type="RefSeq" id="WP_073002095.1">
    <property type="nucleotide sequence ID" value="NZ_FQUM01000005.1"/>
</dbReference>
<dbReference type="Proteomes" id="UP000184164">
    <property type="component" value="Unassembled WGS sequence"/>
</dbReference>
<keyword evidence="4" id="KW-0012">Acyltransferase</keyword>
<protein>
    <submittedName>
        <fullName evidence="5">Acetyltransferase (Isoleucine patch superfamily)</fullName>
    </submittedName>
</protein>
<dbReference type="CDD" id="cd04647">
    <property type="entry name" value="LbH_MAT_like"/>
    <property type="match status" value="1"/>
</dbReference>
<dbReference type="PROSITE" id="PS00101">
    <property type="entry name" value="HEXAPEP_TRANSFERASES"/>
    <property type="match status" value="1"/>
</dbReference>
<dbReference type="Pfam" id="PF00132">
    <property type="entry name" value="Hexapep"/>
    <property type="match status" value="2"/>
</dbReference>
<dbReference type="PANTHER" id="PTHR43300">
    <property type="entry name" value="ACETYLTRANSFERASE"/>
    <property type="match status" value="1"/>
</dbReference>